<dbReference type="CDD" id="cd04301">
    <property type="entry name" value="NAT_SF"/>
    <property type="match status" value="1"/>
</dbReference>
<dbReference type="SUPFAM" id="SSF55729">
    <property type="entry name" value="Acyl-CoA N-acyltransferases (Nat)"/>
    <property type="match status" value="1"/>
</dbReference>
<dbReference type="PANTHER" id="PTHR43877">
    <property type="entry name" value="AMINOALKYLPHOSPHONATE N-ACETYLTRANSFERASE-RELATED-RELATED"/>
    <property type="match status" value="1"/>
</dbReference>
<dbReference type="GO" id="GO:0016747">
    <property type="term" value="F:acyltransferase activity, transferring groups other than amino-acyl groups"/>
    <property type="evidence" value="ECO:0007669"/>
    <property type="project" value="InterPro"/>
</dbReference>
<dbReference type="RefSeq" id="WP_150021689.1">
    <property type="nucleotide sequence ID" value="NZ_VWOJ01000001.1"/>
</dbReference>
<keyword evidence="2" id="KW-0012">Acyltransferase</keyword>
<dbReference type="InterPro" id="IPR000182">
    <property type="entry name" value="GNAT_dom"/>
</dbReference>
<evidence type="ECO:0000256" key="1">
    <source>
        <dbReference type="ARBA" id="ARBA00022679"/>
    </source>
</evidence>
<dbReference type="AlphaFoldDB" id="A0A5M6ZN36"/>
<evidence type="ECO:0000313" key="5">
    <source>
        <dbReference type="Proteomes" id="UP000325122"/>
    </source>
</evidence>
<evidence type="ECO:0000256" key="2">
    <source>
        <dbReference type="ARBA" id="ARBA00023315"/>
    </source>
</evidence>
<sequence length="154" mass="17333">MEIVQLRPGQAARYAAWLSLFGAAFDEADTYTGAMPSEAYRDGLLANGDFLALAALDGERVIGGLAAYVMRKFERERSEIYIYDLAVAEDWRRRGVATALINTVRKRAPEWDAWVLMIQADHQDEAPVALYSKLGQREDVLHFDILPLESEPEI</sequence>
<dbReference type="InterPro" id="IPR016181">
    <property type="entry name" value="Acyl_CoA_acyltransferase"/>
</dbReference>
<feature type="domain" description="N-acetyltransferase" evidence="3">
    <location>
        <begin position="1"/>
        <end position="154"/>
    </location>
</feature>
<comment type="caution">
    <text evidence="4">The sequence shown here is derived from an EMBL/GenBank/DDBJ whole genome shotgun (WGS) entry which is preliminary data.</text>
</comment>
<evidence type="ECO:0000259" key="3">
    <source>
        <dbReference type="PROSITE" id="PS51186"/>
    </source>
</evidence>
<accession>A0A5M6ZN36</accession>
<reference evidence="4 5" key="1">
    <citation type="submission" date="2019-09" db="EMBL/GenBank/DDBJ databases">
        <authorList>
            <person name="Kevbrin V."/>
            <person name="Grouzdev D.S."/>
        </authorList>
    </citation>
    <scope>NUCLEOTIDE SEQUENCE [LARGE SCALE GENOMIC DNA]</scope>
    <source>
        <strain evidence="4 5">G-192</strain>
    </source>
</reference>
<gene>
    <name evidence="4" type="ORF">F1654_01230</name>
</gene>
<protein>
    <submittedName>
        <fullName evidence="4">GNAT family N-acetyltransferase</fullName>
    </submittedName>
</protein>
<organism evidence="4 5">
    <name type="scientific">Alkalicaulis satelles</name>
    <dbReference type="NCBI Taxonomy" id="2609175"/>
    <lineage>
        <taxon>Bacteria</taxon>
        <taxon>Pseudomonadati</taxon>
        <taxon>Pseudomonadota</taxon>
        <taxon>Alphaproteobacteria</taxon>
        <taxon>Maricaulales</taxon>
        <taxon>Maricaulaceae</taxon>
        <taxon>Alkalicaulis</taxon>
    </lineage>
</organism>
<dbReference type="PROSITE" id="PS51186">
    <property type="entry name" value="GNAT"/>
    <property type="match status" value="1"/>
</dbReference>
<dbReference type="Gene3D" id="3.40.630.30">
    <property type="match status" value="1"/>
</dbReference>
<keyword evidence="5" id="KW-1185">Reference proteome</keyword>
<dbReference type="Proteomes" id="UP000325122">
    <property type="component" value="Unassembled WGS sequence"/>
</dbReference>
<dbReference type="PANTHER" id="PTHR43877:SF1">
    <property type="entry name" value="ACETYLTRANSFERASE"/>
    <property type="match status" value="1"/>
</dbReference>
<evidence type="ECO:0000313" key="4">
    <source>
        <dbReference type="EMBL" id="KAA5804658.1"/>
    </source>
</evidence>
<dbReference type="EMBL" id="VWOJ01000001">
    <property type="protein sequence ID" value="KAA5804658.1"/>
    <property type="molecule type" value="Genomic_DNA"/>
</dbReference>
<dbReference type="InterPro" id="IPR050832">
    <property type="entry name" value="Bact_Acetyltransf"/>
</dbReference>
<dbReference type="Pfam" id="PF00583">
    <property type="entry name" value="Acetyltransf_1"/>
    <property type="match status" value="1"/>
</dbReference>
<proteinExistence type="predicted"/>
<keyword evidence="1 4" id="KW-0808">Transferase</keyword>
<name>A0A5M6ZN36_9PROT</name>